<feature type="compositionally biased region" description="Basic and acidic residues" evidence="1">
    <location>
        <begin position="350"/>
        <end position="373"/>
    </location>
</feature>
<feature type="compositionally biased region" description="Polar residues" evidence="1">
    <location>
        <begin position="414"/>
        <end position="427"/>
    </location>
</feature>
<gene>
    <name evidence="3" type="ORF">ABB37_09020</name>
</gene>
<feature type="region of interest" description="Disordered" evidence="1">
    <location>
        <begin position="414"/>
        <end position="446"/>
    </location>
</feature>
<feature type="compositionally biased region" description="Basic residues" evidence="1">
    <location>
        <begin position="257"/>
        <end position="268"/>
    </location>
</feature>
<keyword evidence="2" id="KW-0812">Transmembrane</keyword>
<keyword evidence="4" id="KW-1185">Reference proteome</keyword>
<feature type="region of interest" description="Disordered" evidence="1">
    <location>
        <begin position="137"/>
        <end position="215"/>
    </location>
</feature>
<evidence type="ECO:0000256" key="1">
    <source>
        <dbReference type="SAM" id="MobiDB-lite"/>
    </source>
</evidence>
<feature type="compositionally biased region" description="Low complexity" evidence="1">
    <location>
        <begin position="167"/>
        <end position="192"/>
    </location>
</feature>
<reference evidence="3 4" key="1">
    <citation type="submission" date="2015-07" db="EMBL/GenBank/DDBJ databases">
        <title>High-quality genome of monoxenous trypanosomatid Leptomonas pyrrhocoris.</title>
        <authorList>
            <person name="Flegontov P."/>
            <person name="Butenko A."/>
            <person name="Firsov S."/>
            <person name="Vlcek C."/>
            <person name="Logacheva M.D."/>
            <person name="Field M."/>
            <person name="Filatov D."/>
            <person name="Flegontova O."/>
            <person name="Gerasimov E."/>
            <person name="Jackson A.P."/>
            <person name="Kelly S."/>
            <person name="Opperdoes F."/>
            <person name="O'Reilly A."/>
            <person name="Votypka J."/>
            <person name="Yurchenko V."/>
            <person name="Lukes J."/>
        </authorList>
    </citation>
    <scope>NUCLEOTIDE SEQUENCE [LARGE SCALE GENOMIC DNA]</scope>
    <source>
        <strain evidence="3">H10</strain>
    </source>
</reference>
<comment type="caution">
    <text evidence="3">The sequence shown here is derived from an EMBL/GenBank/DDBJ whole genome shotgun (WGS) entry which is preliminary data.</text>
</comment>
<feature type="region of interest" description="Disordered" evidence="1">
    <location>
        <begin position="256"/>
        <end position="295"/>
    </location>
</feature>
<dbReference type="RefSeq" id="XP_015653141.1">
    <property type="nucleotide sequence ID" value="XM_015808250.1"/>
</dbReference>
<sequence>MHQTSSVFSEVPAPVAAAAAAAATNTSLYVTSTSVGTASVMVVLAIYVLGISTVLLAVLQRRRTMQLNKLQAAVTADLLEKERGADLGYAPHRAGNVSPPVFSLSRMGHHYQLDAGRAVRRSLEAFRTLSSLVQSRSDDDTASLASEADGDGNEDGERGSARDDVLRSSGATRRWSSGRARGSNGSSASDAAMQSQPAPRRSEKSGGGRRRSPRCGGAEAAAVACALRLVRPTPPPLDENRAETSRHHCRTESFLKPQHHRHRHHHRSLTSPLPSFGAAHITSSEEGGRGPQEREAAEAVFRTPLGDVFGQALHVCDSPLAPALHTTAASRTTLAASLSSSTSRASVTHTKTESERSSSDDDNDKKRKEVEAEERGAWDVALIDMGLAYEADNEAEHGDERKGAVMQRHHGTTLAPSASFAGSSPHSTATTETTMATDNPRLPSPPLEVVVVNESIDMRGPSTFVNSCEGETTTHVGTAQRQGSGLLSVSHYRCRGPSSPDQPCVGEDEKAVDNSPLCVPWVEMAAEDVSRSSISTNALLPSSPRRIPTASGVHANSLVHHENGEEEGDATEVKAIASPPPCKHHAAAVSVAAAKHPKEQSRNGDSSKSTDRNKTDEARATALLEWVLPLTRRSSPPQQATDSPTVLPTTATTAAAAVAILTDAFVLATDKSLTFTATTTTAMNTTSNSAEESAMSSLGATPLTASLSLELTTHELSPSTRSDEPEAEGEEANASSYNNSDGRHSKDGARGLSTPVHPCGVRID</sequence>
<name>A0A0N0VD54_LEPPY</name>
<feature type="region of interest" description="Disordered" evidence="1">
    <location>
        <begin position="581"/>
        <end position="616"/>
    </location>
</feature>
<feature type="compositionally biased region" description="Basic and acidic residues" evidence="1">
    <location>
        <begin position="155"/>
        <end position="166"/>
    </location>
</feature>
<dbReference type="AlphaFoldDB" id="A0A0N0VD54"/>
<dbReference type="Proteomes" id="UP000037923">
    <property type="component" value="Unassembled WGS sequence"/>
</dbReference>
<protein>
    <submittedName>
        <fullName evidence="3">Uncharacterized protein</fullName>
    </submittedName>
</protein>
<feature type="compositionally biased region" description="Low complexity" evidence="1">
    <location>
        <begin position="335"/>
        <end position="349"/>
    </location>
</feature>
<feature type="compositionally biased region" description="Basic and acidic residues" evidence="1">
    <location>
        <begin position="286"/>
        <end position="295"/>
    </location>
</feature>
<feature type="region of interest" description="Disordered" evidence="1">
    <location>
        <begin position="713"/>
        <end position="764"/>
    </location>
</feature>
<feature type="region of interest" description="Disordered" evidence="1">
    <location>
        <begin position="335"/>
        <end position="373"/>
    </location>
</feature>
<proteinExistence type="predicted"/>
<dbReference type="EMBL" id="LGTL01000028">
    <property type="protein sequence ID" value="KPA74702.1"/>
    <property type="molecule type" value="Genomic_DNA"/>
</dbReference>
<feature type="compositionally biased region" description="Low complexity" evidence="1">
    <location>
        <begin position="428"/>
        <end position="437"/>
    </location>
</feature>
<accession>A0A0N0VD54</accession>
<dbReference type="GeneID" id="26909303"/>
<keyword evidence="2" id="KW-0472">Membrane</keyword>
<dbReference type="VEuPathDB" id="TriTrypDB:LpyrH10_28_0530"/>
<keyword evidence="2" id="KW-1133">Transmembrane helix</keyword>
<evidence type="ECO:0000313" key="4">
    <source>
        <dbReference type="Proteomes" id="UP000037923"/>
    </source>
</evidence>
<organism evidence="3 4">
    <name type="scientific">Leptomonas pyrrhocoris</name>
    <name type="common">Firebug parasite</name>
    <dbReference type="NCBI Taxonomy" id="157538"/>
    <lineage>
        <taxon>Eukaryota</taxon>
        <taxon>Discoba</taxon>
        <taxon>Euglenozoa</taxon>
        <taxon>Kinetoplastea</taxon>
        <taxon>Metakinetoplastina</taxon>
        <taxon>Trypanosomatida</taxon>
        <taxon>Trypanosomatidae</taxon>
        <taxon>Leishmaniinae</taxon>
        <taxon>Leptomonas</taxon>
    </lineage>
</organism>
<evidence type="ECO:0000256" key="2">
    <source>
        <dbReference type="SAM" id="Phobius"/>
    </source>
</evidence>
<evidence type="ECO:0000313" key="3">
    <source>
        <dbReference type="EMBL" id="KPA74702.1"/>
    </source>
</evidence>
<feature type="transmembrane region" description="Helical" evidence="2">
    <location>
        <begin position="38"/>
        <end position="59"/>
    </location>
</feature>